<dbReference type="EMBL" id="BQNB010016204">
    <property type="protein sequence ID" value="GJT49044.1"/>
    <property type="molecule type" value="Genomic_DNA"/>
</dbReference>
<feature type="domain" description="Transposase-associated" evidence="2">
    <location>
        <begin position="5"/>
        <end position="79"/>
    </location>
</feature>
<reference evidence="3" key="1">
    <citation type="journal article" date="2022" name="Int. J. Mol. Sci.">
        <title>Draft Genome of Tanacetum Coccineum: Genomic Comparison of Closely Related Tanacetum-Family Plants.</title>
        <authorList>
            <person name="Yamashiro T."/>
            <person name="Shiraishi A."/>
            <person name="Nakayama K."/>
            <person name="Satake H."/>
        </authorList>
    </citation>
    <scope>NUCLEOTIDE SEQUENCE</scope>
</reference>
<comment type="caution">
    <text evidence="3">The sequence shown here is derived from an EMBL/GenBank/DDBJ whole genome shotgun (WGS) entry which is preliminary data.</text>
</comment>
<accession>A0ABQ5EDQ3</accession>
<protein>
    <recommendedName>
        <fullName evidence="2">Transposase-associated domain-containing protein</fullName>
    </recommendedName>
</protein>
<feature type="region of interest" description="Disordered" evidence="1">
    <location>
        <begin position="121"/>
        <end position="140"/>
    </location>
</feature>
<reference evidence="3" key="2">
    <citation type="submission" date="2022-01" db="EMBL/GenBank/DDBJ databases">
        <authorList>
            <person name="Yamashiro T."/>
            <person name="Shiraishi A."/>
            <person name="Satake H."/>
            <person name="Nakayama K."/>
        </authorList>
    </citation>
    <scope>NUCLEOTIDE SEQUENCE</scope>
</reference>
<evidence type="ECO:0000313" key="4">
    <source>
        <dbReference type="Proteomes" id="UP001151760"/>
    </source>
</evidence>
<evidence type="ECO:0000259" key="2">
    <source>
        <dbReference type="Pfam" id="PF13963"/>
    </source>
</evidence>
<dbReference type="InterPro" id="IPR029480">
    <property type="entry name" value="Transpos_assoc"/>
</dbReference>
<name>A0ABQ5EDQ3_9ASTR</name>
<organism evidence="3 4">
    <name type="scientific">Tanacetum coccineum</name>
    <dbReference type="NCBI Taxonomy" id="301880"/>
    <lineage>
        <taxon>Eukaryota</taxon>
        <taxon>Viridiplantae</taxon>
        <taxon>Streptophyta</taxon>
        <taxon>Embryophyta</taxon>
        <taxon>Tracheophyta</taxon>
        <taxon>Spermatophyta</taxon>
        <taxon>Magnoliopsida</taxon>
        <taxon>eudicotyledons</taxon>
        <taxon>Gunneridae</taxon>
        <taxon>Pentapetalae</taxon>
        <taxon>asterids</taxon>
        <taxon>campanulids</taxon>
        <taxon>Asterales</taxon>
        <taxon>Asteraceae</taxon>
        <taxon>Asteroideae</taxon>
        <taxon>Anthemideae</taxon>
        <taxon>Anthemidinae</taxon>
        <taxon>Tanacetum</taxon>
    </lineage>
</organism>
<feature type="compositionally biased region" description="Low complexity" evidence="1">
    <location>
        <begin position="121"/>
        <end position="133"/>
    </location>
</feature>
<dbReference type="Pfam" id="PF02992">
    <property type="entry name" value="Transposase_21"/>
    <property type="match status" value="1"/>
</dbReference>
<evidence type="ECO:0000313" key="3">
    <source>
        <dbReference type="EMBL" id="GJT49044.1"/>
    </source>
</evidence>
<dbReference type="Pfam" id="PF13963">
    <property type="entry name" value="Transpos_assoc"/>
    <property type="match status" value="1"/>
</dbReference>
<dbReference type="InterPro" id="IPR004242">
    <property type="entry name" value="Transposase_21"/>
</dbReference>
<keyword evidence="4" id="KW-1185">Reference proteome</keyword>
<evidence type="ECO:0000256" key="1">
    <source>
        <dbReference type="SAM" id="MobiDB-lite"/>
    </source>
</evidence>
<gene>
    <name evidence="3" type="ORF">Tco_0975201</name>
</gene>
<proteinExistence type="predicted"/>
<sequence>MTIDKSWTSIPNRNSKGFLRGLHKFLEHCKAFLDPISKEIACPCNTCGNSVSGSIETLLRHISENGFDATYTFWNKHGEPLPPPPPPPAPVVHNTPQPPSPEYDNMAAFLNDIRWEHEATQPTQTMGPQTTEPARTTTGPRFNNQFEELFARATDQLYPGCPMTSLDFMSKLSHIKVLKKITDSGFNLILQLFQEAFPPSKGFKLPTSYNEMKKTYKTIGLGYESIHACINDCCLFWGPENKGLDYCPTCNESRWKDPKTNGAKGKKVANKIVRYFPLIPRLQLMYSFPDTAKLSKENGKMHHPVDGKAWKIFDRRHYEFAKDTRNVRLGLAADGFNPFGNLSQTYSMWPVIMTTYNTPPWMCMKETSLMLTMLIPGPKSPAKDIDVFLQPLISE</sequence>
<feature type="region of interest" description="Disordered" evidence="1">
    <location>
        <begin position="77"/>
        <end position="99"/>
    </location>
</feature>
<feature type="compositionally biased region" description="Pro residues" evidence="1">
    <location>
        <begin position="80"/>
        <end position="99"/>
    </location>
</feature>
<dbReference type="PANTHER" id="PTHR10775">
    <property type="entry name" value="OS08G0208400 PROTEIN"/>
    <property type="match status" value="1"/>
</dbReference>
<dbReference type="PANTHER" id="PTHR10775:SF185">
    <property type="entry name" value="OS08G0208400 PROTEIN"/>
    <property type="match status" value="1"/>
</dbReference>
<dbReference type="Proteomes" id="UP001151760">
    <property type="component" value="Unassembled WGS sequence"/>
</dbReference>